<feature type="region of interest" description="Disordered" evidence="2">
    <location>
        <begin position="825"/>
        <end position="845"/>
    </location>
</feature>
<protein>
    <submittedName>
        <fullName evidence="5">Ubiquitin interacting motif</fullName>
    </submittedName>
</protein>
<evidence type="ECO:0000313" key="6">
    <source>
        <dbReference type="Proteomes" id="UP000694240"/>
    </source>
</evidence>
<reference evidence="5 6" key="1">
    <citation type="submission" date="2020-12" db="EMBL/GenBank/DDBJ databases">
        <title>Concerted genomic and epigenomic changes stabilize Arabidopsis allopolyploids.</title>
        <authorList>
            <person name="Chen Z."/>
        </authorList>
    </citation>
    <scope>NUCLEOTIDE SEQUENCE [LARGE SCALE GENOMIC DNA]</scope>
    <source>
        <strain evidence="5">Allo738</strain>
        <tissue evidence="5">Leaf</tissue>
    </source>
</reference>
<dbReference type="CDD" id="cd06222">
    <property type="entry name" value="RNase_H_like"/>
    <property type="match status" value="1"/>
</dbReference>
<evidence type="ECO:0000256" key="1">
    <source>
        <dbReference type="ARBA" id="ARBA00022786"/>
    </source>
</evidence>
<dbReference type="GO" id="GO:0003676">
    <property type="term" value="F:nucleic acid binding"/>
    <property type="evidence" value="ECO:0007669"/>
    <property type="project" value="InterPro"/>
</dbReference>
<name>A0A8T1Z5U2_9BRAS</name>
<feature type="region of interest" description="Disordered" evidence="2">
    <location>
        <begin position="1105"/>
        <end position="1130"/>
    </location>
</feature>
<dbReference type="GO" id="GO:0004523">
    <property type="term" value="F:RNA-DNA hybrid ribonuclease activity"/>
    <property type="evidence" value="ECO:0007669"/>
    <property type="project" value="InterPro"/>
</dbReference>
<dbReference type="Pfam" id="PF13456">
    <property type="entry name" value="RVT_3"/>
    <property type="match status" value="1"/>
</dbReference>
<dbReference type="Pfam" id="PF13966">
    <property type="entry name" value="zf-RVT"/>
    <property type="match status" value="1"/>
</dbReference>
<dbReference type="InterPro" id="IPR026960">
    <property type="entry name" value="RVT-Znf"/>
</dbReference>
<dbReference type="SMART" id="SM00726">
    <property type="entry name" value="UIM"/>
    <property type="match status" value="2"/>
</dbReference>
<dbReference type="InterPro" id="IPR000477">
    <property type="entry name" value="RT_dom"/>
</dbReference>
<dbReference type="InterPro" id="IPR001012">
    <property type="entry name" value="UBX_dom"/>
</dbReference>
<dbReference type="InterPro" id="IPR002156">
    <property type="entry name" value="RNaseH_domain"/>
</dbReference>
<keyword evidence="6" id="KW-1185">Reference proteome</keyword>
<dbReference type="EMBL" id="JAEFBK010000011">
    <property type="protein sequence ID" value="KAG7553423.1"/>
    <property type="molecule type" value="Genomic_DNA"/>
</dbReference>
<evidence type="ECO:0000259" key="4">
    <source>
        <dbReference type="PROSITE" id="PS50878"/>
    </source>
</evidence>
<keyword evidence="1" id="KW-0833">Ubl conjugation pathway</keyword>
<dbReference type="AlphaFoldDB" id="A0A8T1Z5U2"/>
<feature type="region of interest" description="Disordered" evidence="2">
    <location>
        <begin position="880"/>
        <end position="947"/>
    </location>
</feature>
<feature type="domain" description="Reverse transcriptase" evidence="4">
    <location>
        <begin position="1"/>
        <end position="151"/>
    </location>
</feature>
<evidence type="ECO:0000313" key="5">
    <source>
        <dbReference type="EMBL" id="KAG7553423.1"/>
    </source>
</evidence>
<organism evidence="5 6">
    <name type="scientific">Arabidopsis thaliana x Arabidopsis arenosa</name>
    <dbReference type="NCBI Taxonomy" id="1240361"/>
    <lineage>
        <taxon>Eukaryota</taxon>
        <taxon>Viridiplantae</taxon>
        <taxon>Streptophyta</taxon>
        <taxon>Embryophyta</taxon>
        <taxon>Tracheophyta</taxon>
        <taxon>Spermatophyta</taxon>
        <taxon>Magnoliopsida</taxon>
        <taxon>eudicotyledons</taxon>
        <taxon>Gunneridae</taxon>
        <taxon>Pentapetalae</taxon>
        <taxon>rosids</taxon>
        <taxon>malvids</taxon>
        <taxon>Brassicales</taxon>
        <taxon>Brassicaceae</taxon>
        <taxon>Camelineae</taxon>
        <taxon>Arabidopsis</taxon>
    </lineage>
</organism>
<feature type="compositionally biased region" description="Polar residues" evidence="2">
    <location>
        <begin position="1030"/>
        <end position="1047"/>
    </location>
</feature>
<dbReference type="Pfam" id="PF14555">
    <property type="entry name" value="UBA_4"/>
    <property type="match status" value="1"/>
</dbReference>
<dbReference type="Pfam" id="PF00789">
    <property type="entry name" value="UBX"/>
    <property type="match status" value="1"/>
</dbReference>
<evidence type="ECO:0000256" key="2">
    <source>
        <dbReference type="SAM" id="MobiDB-lite"/>
    </source>
</evidence>
<dbReference type="InterPro" id="IPR044730">
    <property type="entry name" value="RNase_H-like_dom_plant"/>
</dbReference>
<sequence length="1228" mass="139254">MRTLGFAEEWIHLVMQCVKTVSYQVLINGNPQGNIAPTRGLRQGDPISPYLFVICTEMLVRMLKRAEDKKEITGLKVASTAPPVSHLLFADDSMFYCKQDDGELNQIVRIIEEYSLASGQRVNYQKSSVYFGKLIPPERRDLIKKKLGISQDGGEGVYLGLPESFGGSKVETLSFLKERLQQKISGWHTNLLSPGGKEVLLKAVAMAMPSYTMACFRLPKTVCKQITSLLADFWWRNNHDSRGMHWKAWNHLTKSKAEGGIGFKDIEDFNLALLGKQLWRMLNSADTLMAKIYKARYFPKSDPLNASLGSRPSFAWKSIHASQEMMKQGARAVIGDGNSINIWRNKWVGMKPATSILKTKRVDHQHYRLTSSLTKVKDLIDVSGREWRQDILELVFPEEERRLIQELRPGGKGIKDNYTWDYTKTGAYTVKSGYWVLTKIIHQKCSPQEVSQPSLNPIYQKIWQSQASPKVHHFLWRCLSNCLSVAGNLAYRHISRNDSCIRCPASTETVNHLLFRCTFARLLWAVSPIPAPPAGEWSDSLYTNLYWVLNLAEDKPQLAAQAQQVPWILWRIWKNRNELCFKDKEYSVEEVLRRAVEDTEEWQLRKQGENRANESSTRILTNEKWKPPPQCWVKCNTDAAWQSEGNRCGIGWALRNDKGTVIWMGARALPKVKNVLEAELEAMRWAVISMSRFRYKKVMFESDAQSLINLINSDEEWPSLKPMLQDIRKTLCQFEEHAAASIIPGESFVVSNRQSPISPAKMVSPTRDAIQSYMSITGASESLAIQRLEEHGNNLPEAINSHFRDVERSIYDDSSLDSRSDYNLVEDNNHVRGNETRPVNEPRPVPGALPSILSAARAFRPSLLLDPNYRRNIFRQLSGSALSGSPSPSPHTGEVTGFPAHSTWGNDQTHPPPRLGDGYARHSPTYGSQVHGGTHRDAESPVHSNDAEEEMIRAAIEASKKDFQEGRHNTRYSLDNDPSSVLSPREVINREDEDIARAISMSLEMEEHENALREQIAEFMPLSAEHHDPCQSNTNESTRYQPGSSSVQDKREDMKHKQPINTSSQHRHDLQNVEASYPEEWGGIPSKELHEAIMLEKALFSGVAKESASHNSQPGVLTESQSPDKRVVGQEPERKVAFPIEPSVENEDAITLLVRMPDSSRHGRRFLKSDKLKYLFDFIDAAGLVKPGTYRVVRPYPRRAFSLQDGALTFEELSLTNKQEALFLELLE</sequence>
<dbReference type="PROSITE" id="PS50033">
    <property type="entry name" value="UBX"/>
    <property type="match status" value="1"/>
</dbReference>
<dbReference type="InterPro" id="IPR003903">
    <property type="entry name" value="UIM_dom"/>
</dbReference>
<dbReference type="PANTHER" id="PTHR33116">
    <property type="entry name" value="REVERSE TRANSCRIPTASE ZINC-BINDING DOMAIN-CONTAINING PROTEIN-RELATED-RELATED"/>
    <property type="match status" value="1"/>
</dbReference>
<dbReference type="CDD" id="cd01767">
    <property type="entry name" value="UBX"/>
    <property type="match status" value="1"/>
</dbReference>
<accession>A0A8T1Z5U2</accession>
<dbReference type="Proteomes" id="UP000694240">
    <property type="component" value="Chromosome 11"/>
</dbReference>
<dbReference type="CDD" id="cd14351">
    <property type="entry name" value="UBA_Ubx1_like"/>
    <property type="match status" value="1"/>
</dbReference>
<proteinExistence type="predicted"/>
<dbReference type="PANTHER" id="PTHR33116:SF86">
    <property type="entry name" value="REVERSE TRANSCRIPTASE DOMAIN-CONTAINING PROTEIN"/>
    <property type="match status" value="1"/>
</dbReference>
<dbReference type="PROSITE" id="PS50330">
    <property type="entry name" value="UIM"/>
    <property type="match status" value="2"/>
</dbReference>
<gene>
    <name evidence="5" type="ORF">ISN45_Aa06g039490</name>
</gene>
<comment type="caution">
    <text evidence="5">The sequence shown here is derived from an EMBL/GenBank/DDBJ whole genome shotgun (WGS) entry which is preliminary data.</text>
</comment>
<dbReference type="PROSITE" id="PS50878">
    <property type="entry name" value="RT_POL"/>
    <property type="match status" value="1"/>
</dbReference>
<feature type="compositionally biased region" description="Basic and acidic residues" evidence="2">
    <location>
        <begin position="827"/>
        <end position="840"/>
    </location>
</feature>
<dbReference type="Pfam" id="PF02809">
    <property type="entry name" value="UIM"/>
    <property type="match status" value="2"/>
</dbReference>
<dbReference type="SMART" id="SM00166">
    <property type="entry name" value="UBX"/>
    <property type="match status" value="1"/>
</dbReference>
<feature type="region of interest" description="Disordered" evidence="2">
    <location>
        <begin position="1025"/>
        <end position="1069"/>
    </location>
</feature>
<feature type="compositionally biased region" description="Polar residues" evidence="2">
    <location>
        <begin position="1109"/>
        <end position="1121"/>
    </location>
</feature>
<evidence type="ECO:0000259" key="3">
    <source>
        <dbReference type="PROSITE" id="PS50033"/>
    </source>
</evidence>
<dbReference type="Pfam" id="PF00078">
    <property type="entry name" value="RVT_1"/>
    <property type="match status" value="1"/>
</dbReference>
<feature type="domain" description="UBX" evidence="3">
    <location>
        <begin position="1145"/>
        <end position="1223"/>
    </location>
</feature>